<dbReference type="Gene3D" id="3.40.50.11290">
    <property type="match status" value="1"/>
</dbReference>
<evidence type="ECO:0000313" key="3">
    <source>
        <dbReference type="Proteomes" id="UP000598350"/>
    </source>
</evidence>
<gene>
    <name evidence="2" type="ORF">HPE63_05235</name>
</gene>
<sequence>MAKVDFTKYETTGFYDEMFNETNKVRPYYEQFKTRLEKLSKNKLKYLQHGTERAQLSLGMTFNVYNDNQGVERILHLDIIPRIIEGNDWDRLTKGLEQRIVALNLFINDIYNEQKVLKDKIIPKELVLSSAGFLKECIGLNPPKNVWSHISGTDLIRGDDGSFYVLEDNLRCPSGVSYMLENREILKRTFPELFEKLHVRPVHDYTHHLRDMLESLTKASPANIAVLTPGTYNSAYFEHAYLAQQMGAELVEGRDLVVKDDFVYMITTKGLQRVDVIYRRVDDDFIDPLVFNKESLLGTPGLFRAYCKGNVVLVNAPGAGVADDKAVYAYIPRLIKYYLGEEVLLPNIKTYICAEKDDCNYVLENIPTLVIKQTDGSGGYGMLIGPKATKKECEEFAVKIKNNPRNYIAQPMINLSRVPTLAGDTIEGRHVDLRPYCLYGKDIKIVPGALTRVALTKGSLVVNSSQGGGSKDTWVLDSNFK</sequence>
<dbReference type="PANTHER" id="PTHR34595">
    <property type="entry name" value="BLR5612 PROTEIN"/>
    <property type="match status" value="1"/>
</dbReference>
<dbReference type="Pfam" id="PF14403">
    <property type="entry name" value="CP_ATPgrasp_2"/>
    <property type="match status" value="1"/>
</dbReference>
<keyword evidence="3" id="KW-1185">Reference proteome</keyword>
<dbReference type="InterPro" id="IPR025841">
    <property type="entry name" value="CP_ATPgrasp_2"/>
</dbReference>
<dbReference type="PANTHER" id="PTHR34595:SF7">
    <property type="entry name" value="SLL1039 PROTEIN"/>
    <property type="match status" value="1"/>
</dbReference>
<dbReference type="Proteomes" id="UP000598350">
    <property type="component" value="Unassembled WGS sequence"/>
</dbReference>
<dbReference type="SUPFAM" id="SSF56059">
    <property type="entry name" value="Glutathione synthetase ATP-binding domain-like"/>
    <property type="match status" value="1"/>
</dbReference>
<feature type="domain" description="Circularly permuted ATP-grasp type 2" evidence="1">
    <location>
        <begin position="81"/>
        <end position="454"/>
    </location>
</feature>
<dbReference type="PIRSF" id="PIRSF005522">
    <property type="entry name" value="UCP005522"/>
    <property type="match status" value="1"/>
</dbReference>
<reference evidence="2 3" key="1">
    <citation type="submission" date="2020-05" db="EMBL/GenBank/DDBJ databases">
        <title>The draft genome sequence of Maribacter arenosus CAU 1321.</title>
        <authorList>
            <person name="Mu L."/>
        </authorList>
    </citation>
    <scope>NUCLEOTIDE SEQUENCE [LARGE SCALE GENOMIC DNA]</scope>
    <source>
        <strain evidence="2 3">CAU 1321</strain>
    </source>
</reference>
<dbReference type="InterPro" id="IPR051680">
    <property type="entry name" value="ATP-dep_Glu-Cys_Ligase-2"/>
</dbReference>
<evidence type="ECO:0000313" key="2">
    <source>
        <dbReference type="EMBL" id="MBD0850065.1"/>
    </source>
</evidence>
<dbReference type="RefSeq" id="WP_188313210.1">
    <property type="nucleotide sequence ID" value="NZ_JABTCG010000002.1"/>
</dbReference>
<accession>A0ABR7VB49</accession>
<proteinExistence type="predicted"/>
<dbReference type="InterPro" id="IPR016450">
    <property type="entry name" value="UCP005522"/>
</dbReference>
<evidence type="ECO:0000259" key="1">
    <source>
        <dbReference type="Pfam" id="PF14403"/>
    </source>
</evidence>
<dbReference type="Gene3D" id="3.30.1490.270">
    <property type="match status" value="1"/>
</dbReference>
<comment type="caution">
    <text evidence="2">The sequence shown here is derived from an EMBL/GenBank/DDBJ whole genome shotgun (WGS) entry which is preliminary data.</text>
</comment>
<dbReference type="EMBL" id="JABTCG010000002">
    <property type="protein sequence ID" value="MBD0850065.1"/>
    <property type="molecule type" value="Genomic_DNA"/>
</dbReference>
<name>A0ABR7VB49_9FLAO</name>
<organism evidence="2 3">
    <name type="scientific">Maribacter arenosus</name>
    <dbReference type="NCBI Taxonomy" id="1854708"/>
    <lineage>
        <taxon>Bacteria</taxon>
        <taxon>Pseudomonadati</taxon>
        <taxon>Bacteroidota</taxon>
        <taxon>Flavobacteriia</taxon>
        <taxon>Flavobacteriales</taxon>
        <taxon>Flavobacteriaceae</taxon>
        <taxon>Maribacter</taxon>
    </lineage>
</organism>
<protein>
    <submittedName>
        <fullName evidence="2">Circularly permuted type 2 ATP-grasp protein</fullName>
    </submittedName>
</protein>